<organism evidence="2 3">
    <name type="scientific">Necator americanus</name>
    <name type="common">Human hookworm</name>
    <dbReference type="NCBI Taxonomy" id="51031"/>
    <lineage>
        <taxon>Eukaryota</taxon>
        <taxon>Metazoa</taxon>
        <taxon>Ecdysozoa</taxon>
        <taxon>Nematoda</taxon>
        <taxon>Chromadorea</taxon>
        <taxon>Rhabditida</taxon>
        <taxon>Rhabditina</taxon>
        <taxon>Rhabditomorpha</taxon>
        <taxon>Strongyloidea</taxon>
        <taxon>Ancylostomatidae</taxon>
        <taxon>Bunostominae</taxon>
        <taxon>Necator</taxon>
    </lineage>
</organism>
<accession>A0ABR1E446</accession>
<evidence type="ECO:0000313" key="2">
    <source>
        <dbReference type="EMBL" id="KAK6757467.1"/>
    </source>
</evidence>
<reference evidence="2 3" key="1">
    <citation type="submission" date="2023-08" db="EMBL/GenBank/DDBJ databases">
        <title>A Necator americanus chromosomal reference genome.</title>
        <authorList>
            <person name="Ilik V."/>
            <person name="Petrzelkova K.J."/>
            <person name="Pardy F."/>
            <person name="Fuh T."/>
            <person name="Niatou-Singa F.S."/>
            <person name="Gouil Q."/>
            <person name="Baker L."/>
            <person name="Ritchie M.E."/>
            <person name="Jex A.R."/>
            <person name="Gazzola D."/>
            <person name="Li H."/>
            <person name="Toshio Fujiwara R."/>
            <person name="Zhan B."/>
            <person name="Aroian R.V."/>
            <person name="Pafco B."/>
            <person name="Schwarz E.M."/>
        </authorList>
    </citation>
    <scope>NUCLEOTIDE SEQUENCE [LARGE SCALE GENOMIC DNA]</scope>
    <source>
        <strain evidence="2 3">Aroian</strain>
        <tissue evidence="2">Whole animal</tissue>
    </source>
</reference>
<feature type="compositionally biased region" description="Basic and acidic residues" evidence="1">
    <location>
        <begin position="206"/>
        <end position="223"/>
    </location>
</feature>
<feature type="region of interest" description="Disordered" evidence="1">
    <location>
        <begin position="107"/>
        <end position="128"/>
    </location>
</feature>
<dbReference type="EMBL" id="JAVFWL010000005">
    <property type="protein sequence ID" value="KAK6757467.1"/>
    <property type="molecule type" value="Genomic_DNA"/>
</dbReference>
<feature type="region of interest" description="Disordered" evidence="1">
    <location>
        <begin position="189"/>
        <end position="274"/>
    </location>
</feature>
<evidence type="ECO:0000313" key="3">
    <source>
        <dbReference type="Proteomes" id="UP001303046"/>
    </source>
</evidence>
<proteinExistence type="predicted"/>
<evidence type="ECO:0000256" key="1">
    <source>
        <dbReference type="SAM" id="MobiDB-lite"/>
    </source>
</evidence>
<sequence length="274" mass="31290">MTPEYMLCYKPITDANIEAQLSMRLISPPSVDSYVCTRPEYTCHSKRIIIPATFLRTTDIITTLIITIIQGITMSTIKIMEINIHDKYYGNYYSKHGDGSKYHDSDKYGHTDSYKEHEESKYGDVGKEEGGKYYDSGKKYGHDSKYYEAGGKHGHDSESVKKYSYFASGSGPDGEYKRGYYGSEGYEDAQHKSKYVSDSSGGGYKKGHDEQDMHHKDSYDKYSTDNSGYDKYGKKYESSEHKEDKSYYGSEGENKGWKNSGYDSEYEAHGPKYE</sequence>
<dbReference type="Proteomes" id="UP001303046">
    <property type="component" value="Unassembled WGS sequence"/>
</dbReference>
<keyword evidence="3" id="KW-1185">Reference proteome</keyword>
<comment type="caution">
    <text evidence="2">The sequence shown here is derived from an EMBL/GenBank/DDBJ whole genome shotgun (WGS) entry which is preliminary data.</text>
</comment>
<feature type="compositionally biased region" description="Basic and acidic residues" evidence="1">
    <location>
        <begin position="231"/>
        <end position="256"/>
    </location>
</feature>
<name>A0ABR1E446_NECAM</name>
<protein>
    <submittedName>
        <fullName evidence="2">Uncharacterized protein</fullName>
    </submittedName>
</protein>
<gene>
    <name evidence="2" type="primary">Necator_chrV.g20138</name>
    <name evidence="2" type="ORF">RB195_015346</name>
</gene>